<evidence type="ECO:0000256" key="1">
    <source>
        <dbReference type="ARBA" id="ARBA00001946"/>
    </source>
</evidence>
<name>A0A179H4K4_PURLI</name>
<protein>
    <submittedName>
        <fullName evidence="7">Myo-inositol-1(Or 4)-monophosphatase</fullName>
    </submittedName>
</protein>
<dbReference type="InterPro" id="IPR020583">
    <property type="entry name" value="Inositol_monoP_metal-BS"/>
</dbReference>
<dbReference type="EMBL" id="LSBI01000004">
    <property type="protein sequence ID" value="OAQ91139.1"/>
    <property type="molecule type" value="Genomic_DNA"/>
</dbReference>
<sequence length="355" mass="37890">MSAKNWQHELDAARGAVLRAAKLTKNVLSTVSEVSKADSSPVTVADFAAQALIISILHEIFPDDAFVGEEDAGVLRREAGLRERVYEIFSAARDEATDQQGRQQQRYTVDQMLDFIDMGGRGHGGAHGRFWVMDPVDGTATFLRGEQYAVSLALLQGGKEALGVVACPNLKLDDAGRIRESSIDKDGLGIMLSAVKGQGATVTALTSADASTLPEPVSLEQLQPPSELSGAHIVDCSLNPAASRAKMQELASRLGAEFPGTDVWSSHIRYAALIVGGGDVLIRIPSSSGSKSCIWDHAGAQLIFTELGGKVTDLDGRPVDFSVGRYLSQNRGLLSARKDIHARVLAVAQELMPDN</sequence>
<dbReference type="InterPro" id="IPR000760">
    <property type="entry name" value="Inositol_monophosphatase-like"/>
</dbReference>
<accession>A0A179H4K4</accession>
<dbReference type="OMA" id="AGCHGMV"/>
<feature type="binding site" evidence="6">
    <location>
        <position position="296"/>
    </location>
    <ligand>
        <name>Mg(2+)</name>
        <dbReference type="ChEBI" id="CHEBI:18420"/>
        <label>1</label>
        <note>catalytic</note>
    </ligand>
</feature>
<dbReference type="PROSITE" id="PS00629">
    <property type="entry name" value="IMP_1"/>
    <property type="match status" value="1"/>
</dbReference>
<evidence type="ECO:0000313" key="9">
    <source>
        <dbReference type="Proteomes" id="UP000078240"/>
    </source>
</evidence>
<evidence type="ECO:0000256" key="5">
    <source>
        <dbReference type="ARBA" id="ARBA00022842"/>
    </source>
</evidence>
<dbReference type="PANTHER" id="PTHR43200:SF2">
    <property type="entry name" value="3'(2'),5'-BISPHOSPHATE NUCLEOTIDASE"/>
    <property type="match status" value="1"/>
</dbReference>
<dbReference type="Proteomes" id="UP000078240">
    <property type="component" value="Unassembled WGS sequence"/>
</dbReference>
<keyword evidence="4" id="KW-0378">Hydrolase</keyword>
<gene>
    <name evidence="7" type="ORF">VFPBJ_03117</name>
    <name evidence="8" type="ORF">VFPFJ_05298</name>
</gene>
<dbReference type="EMBL" id="LSBH01000002">
    <property type="protein sequence ID" value="OAQ84349.1"/>
    <property type="molecule type" value="Genomic_DNA"/>
</dbReference>
<comment type="cofactor">
    <cofactor evidence="1 6">
        <name>Mg(2+)</name>
        <dbReference type="ChEBI" id="CHEBI:18420"/>
    </cofactor>
</comment>
<evidence type="ECO:0000313" key="8">
    <source>
        <dbReference type="EMBL" id="OAQ91139.1"/>
    </source>
</evidence>
<dbReference type="GeneID" id="28887427"/>
<evidence type="ECO:0000256" key="6">
    <source>
        <dbReference type="PIRSR" id="PIRSR600760-2"/>
    </source>
</evidence>
<dbReference type="PANTHER" id="PTHR43200">
    <property type="entry name" value="PHOSPHATASE"/>
    <property type="match status" value="1"/>
</dbReference>
<comment type="caution">
    <text evidence="7">The sequence shown here is derived from an EMBL/GenBank/DDBJ whole genome shotgun (WGS) entry which is preliminary data.</text>
</comment>
<dbReference type="Pfam" id="PF00459">
    <property type="entry name" value="Inositol_P"/>
    <property type="match status" value="1"/>
</dbReference>
<dbReference type="InterPro" id="IPR051090">
    <property type="entry name" value="Inositol_monoP_superfamily"/>
</dbReference>
<dbReference type="SUPFAM" id="SSF56655">
    <property type="entry name" value="Carbohydrate phosphatase"/>
    <property type="match status" value="1"/>
</dbReference>
<dbReference type="Proteomes" id="UP000078340">
    <property type="component" value="Unassembled WGS sequence"/>
</dbReference>
<evidence type="ECO:0000256" key="4">
    <source>
        <dbReference type="ARBA" id="ARBA00022801"/>
    </source>
</evidence>
<dbReference type="Gene3D" id="3.40.190.80">
    <property type="match status" value="1"/>
</dbReference>
<comment type="similarity">
    <text evidence="2">Belongs to the inositol monophosphatase superfamily.</text>
</comment>
<evidence type="ECO:0000313" key="7">
    <source>
        <dbReference type="EMBL" id="OAQ84349.1"/>
    </source>
</evidence>
<dbReference type="Gene3D" id="3.30.540.10">
    <property type="entry name" value="Fructose-1,6-Bisphosphatase, subunit A, domain 1"/>
    <property type="match status" value="1"/>
</dbReference>
<dbReference type="GO" id="GO:0000103">
    <property type="term" value="P:sulfate assimilation"/>
    <property type="evidence" value="ECO:0007669"/>
    <property type="project" value="TreeGrafter"/>
</dbReference>
<feature type="binding site" evidence="6">
    <location>
        <position position="137"/>
    </location>
    <ligand>
        <name>Mg(2+)</name>
        <dbReference type="ChEBI" id="CHEBI:18420"/>
        <label>1</label>
        <note>catalytic</note>
    </ligand>
</feature>
<proteinExistence type="inferred from homology"/>
<reference evidence="7 9" key="1">
    <citation type="submission" date="2016-01" db="EMBL/GenBank/DDBJ databases">
        <title>Biosynthesis of antibiotic leucinostatins and their inhibition on Phytophthora in bio-control Purpureocillium lilacinum.</title>
        <authorList>
            <person name="Wang G."/>
            <person name="Liu Z."/>
            <person name="Lin R."/>
            <person name="Li E."/>
            <person name="Mao Z."/>
            <person name="Ling J."/>
            <person name="Yin W."/>
            <person name="Xie B."/>
        </authorList>
    </citation>
    <scope>NUCLEOTIDE SEQUENCE [LARGE SCALE GENOMIC DNA]</scope>
    <source>
        <strain evidence="7">PLBJ-1</strain>
        <strain evidence="8">PLFJ-1</strain>
    </source>
</reference>
<dbReference type="STRING" id="33203.A0A179H4K4"/>
<dbReference type="GO" id="GO:0046872">
    <property type="term" value="F:metal ion binding"/>
    <property type="evidence" value="ECO:0007669"/>
    <property type="project" value="UniProtKB-KW"/>
</dbReference>
<organism evidence="7 9">
    <name type="scientific">Purpureocillium lilacinum</name>
    <name type="common">Paecilomyces lilacinus</name>
    <dbReference type="NCBI Taxonomy" id="33203"/>
    <lineage>
        <taxon>Eukaryota</taxon>
        <taxon>Fungi</taxon>
        <taxon>Dikarya</taxon>
        <taxon>Ascomycota</taxon>
        <taxon>Pezizomycotina</taxon>
        <taxon>Sordariomycetes</taxon>
        <taxon>Hypocreomycetidae</taxon>
        <taxon>Hypocreales</taxon>
        <taxon>Ophiocordycipitaceae</taxon>
        <taxon>Purpureocillium</taxon>
    </lineage>
</organism>
<feature type="binding site" evidence="6">
    <location>
        <position position="134"/>
    </location>
    <ligand>
        <name>Mg(2+)</name>
        <dbReference type="ChEBI" id="CHEBI:18420"/>
        <label>1</label>
        <note>catalytic</note>
    </ligand>
</feature>
<dbReference type="GO" id="GO:0008441">
    <property type="term" value="F:3'(2'),5'-bisphosphate nucleotidase activity"/>
    <property type="evidence" value="ECO:0007669"/>
    <property type="project" value="TreeGrafter"/>
</dbReference>
<dbReference type="AlphaFoldDB" id="A0A179H4K4"/>
<dbReference type="KEGG" id="plj:28887427"/>
<evidence type="ECO:0000256" key="3">
    <source>
        <dbReference type="ARBA" id="ARBA00022723"/>
    </source>
</evidence>
<dbReference type="CDD" id="cd01517">
    <property type="entry name" value="PAP_phosphatase"/>
    <property type="match status" value="1"/>
</dbReference>
<feature type="binding site" evidence="6">
    <location>
        <position position="69"/>
    </location>
    <ligand>
        <name>Mg(2+)</name>
        <dbReference type="ChEBI" id="CHEBI:18420"/>
        <label>1</label>
        <note>catalytic</note>
    </ligand>
</feature>
<keyword evidence="3 6" id="KW-0479">Metal-binding</keyword>
<keyword evidence="5 6" id="KW-0460">Magnesium</keyword>
<evidence type="ECO:0000256" key="2">
    <source>
        <dbReference type="ARBA" id="ARBA00009759"/>
    </source>
</evidence>